<protein>
    <recommendedName>
        <fullName evidence="3">Nucleoside-diphosphate-sugar epimerase</fullName>
    </recommendedName>
</protein>
<evidence type="ECO:0000313" key="1">
    <source>
        <dbReference type="EMBL" id="KAK4142580.1"/>
    </source>
</evidence>
<gene>
    <name evidence="1" type="ORF">C8A04DRAFT_13147</name>
</gene>
<evidence type="ECO:0008006" key="3">
    <source>
        <dbReference type="Google" id="ProtNLM"/>
    </source>
</evidence>
<dbReference type="PANTHER" id="PTHR14097">
    <property type="entry name" value="OXIDOREDUCTASE HTATIP2"/>
    <property type="match status" value="1"/>
</dbReference>
<organism evidence="1 2">
    <name type="scientific">Dichotomopilus funicola</name>
    <dbReference type="NCBI Taxonomy" id="1934379"/>
    <lineage>
        <taxon>Eukaryota</taxon>
        <taxon>Fungi</taxon>
        <taxon>Dikarya</taxon>
        <taxon>Ascomycota</taxon>
        <taxon>Pezizomycotina</taxon>
        <taxon>Sordariomycetes</taxon>
        <taxon>Sordariomycetidae</taxon>
        <taxon>Sordariales</taxon>
        <taxon>Chaetomiaceae</taxon>
        <taxon>Dichotomopilus</taxon>
    </lineage>
</organism>
<dbReference type="InterPro" id="IPR036291">
    <property type="entry name" value="NAD(P)-bd_dom_sf"/>
</dbReference>
<dbReference type="RefSeq" id="XP_062635951.1">
    <property type="nucleotide sequence ID" value="XM_062777601.1"/>
</dbReference>
<sequence length="258" mass="28327">MHLILTGATGLVGTAVLDAMVRAKDVTKISVISRRPLKLTDDRINVILHKDFETYDKELLQKLEGAQGCVWALGISQTQVNKEDYVKITKTYALAAAEAFKDLTHTTKTKEPFHFVYVSGDGSTFKPGLFTPIFGRVKGETELALAEMQRQNPTTLKASTVRPSFVDWTGHEEIKPYLPEIGAAKNTFATLLSPVAKYAIKGRWSPTGPLGRFLTGMATNMWEGALDGEGVERLPGGFTVVDNPAMWRVLDQEAAGKK</sequence>
<dbReference type="GeneID" id="87814214"/>
<dbReference type="SUPFAM" id="SSF51735">
    <property type="entry name" value="NAD(P)-binding Rossmann-fold domains"/>
    <property type="match status" value="1"/>
</dbReference>
<dbReference type="PANTHER" id="PTHR14097:SF8">
    <property type="entry name" value="NAD(P)-BINDING DOMAIN-CONTAINING PROTEIN"/>
    <property type="match status" value="1"/>
</dbReference>
<dbReference type="Gene3D" id="3.40.50.720">
    <property type="entry name" value="NAD(P)-binding Rossmann-like Domain"/>
    <property type="match status" value="1"/>
</dbReference>
<evidence type="ECO:0000313" key="2">
    <source>
        <dbReference type="Proteomes" id="UP001302676"/>
    </source>
</evidence>
<keyword evidence="2" id="KW-1185">Reference proteome</keyword>
<accession>A0AAN6ZKF9</accession>
<comment type="caution">
    <text evidence="1">The sequence shown here is derived from an EMBL/GenBank/DDBJ whole genome shotgun (WGS) entry which is preliminary data.</text>
</comment>
<dbReference type="Proteomes" id="UP001302676">
    <property type="component" value="Unassembled WGS sequence"/>
</dbReference>
<dbReference type="EMBL" id="MU853596">
    <property type="protein sequence ID" value="KAK4142580.1"/>
    <property type="molecule type" value="Genomic_DNA"/>
</dbReference>
<name>A0AAN6ZKF9_9PEZI</name>
<proteinExistence type="predicted"/>
<reference evidence="1" key="2">
    <citation type="submission" date="2023-05" db="EMBL/GenBank/DDBJ databases">
        <authorList>
            <consortium name="Lawrence Berkeley National Laboratory"/>
            <person name="Steindorff A."/>
            <person name="Hensen N."/>
            <person name="Bonometti L."/>
            <person name="Westerberg I."/>
            <person name="Brannstrom I.O."/>
            <person name="Guillou S."/>
            <person name="Cros-Aarteil S."/>
            <person name="Calhoun S."/>
            <person name="Haridas S."/>
            <person name="Kuo A."/>
            <person name="Mondo S."/>
            <person name="Pangilinan J."/>
            <person name="Riley R."/>
            <person name="Labutti K."/>
            <person name="Andreopoulos B."/>
            <person name="Lipzen A."/>
            <person name="Chen C."/>
            <person name="Yanf M."/>
            <person name="Daum C."/>
            <person name="Ng V."/>
            <person name="Clum A."/>
            <person name="Ohm R."/>
            <person name="Martin F."/>
            <person name="Silar P."/>
            <person name="Natvig D."/>
            <person name="Lalanne C."/>
            <person name="Gautier V."/>
            <person name="Ament-Velasquez S.L."/>
            <person name="Kruys A."/>
            <person name="Hutchinson M.I."/>
            <person name="Powell A.J."/>
            <person name="Barry K."/>
            <person name="Miller A.N."/>
            <person name="Grigoriev I.V."/>
            <person name="Debuchy R."/>
            <person name="Gladieux P."/>
            <person name="Thoren M.H."/>
            <person name="Johannesson H."/>
        </authorList>
    </citation>
    <scope>NUCLEOTIDE SEQUENCE</scope>
    <source>
        <strain evidence="1">CBS 141.50</strain>
    </source>
</reference>
<dbReference type="AlphaFoldDB" id="A0AAN6ZKF9"/>
<reference evidence="1" key="1">
    <citation type="journal article" date="2023" name="Mol. Phylogenet. Evol.">
        <title>Genome-scale phylogeny and comparative genomics of the fungal order Sordariales.</title>
        <authorList>
            <person name="Hensen N."/>
            <person name="Bonometti L."/>
            <person name="Westerberg I."/>
            <person name="Brannstrom I.O."/>
            <person name="Guillou S."/>
            <person name="Cros-Aarteil S."/>
            <person name="Calhoun S."/>
            <person name="Haridas S."/>
            <person name="Kuo A."/>
            <person name="Mondo S."/>
            <person name="Pangilinan J."/>
            <person name="Riley R."/>
            <person name="LaButti K."/>
            <person name="Andreopoulos B."/>
            <person name="Lipzen A."/>
            <person name="Chen C."/>
            <person name="Yan M."/>
            <person name="Daum C."/>
            <person name="Ng V."/>
            <person name="Clum A."/>
            <person name="Steindorff A."/>
            <person name="Ohm R.A."/>
            <person name="Martin F."/>
            <person name="Silar P."/>
            <person name="Natvig D.O."/>
            <person name="Lalanne C."/>
            <person name="Gautier V."/>
            <person name="Ament-Velasquez S.L."/>
            <person name="Kruys A."/>
            <person name="Hutchinson M.I."/>
            <person name="Powell A.J."/>
            <person name="Barry K."/>
            <person name="Miller A.N."/>
            <person name="Grigoriev I.V."/>
            <person name="Debuchy R."/>
            <person name="Gladieux P."/>
            <person name="Hiltunen Thoren M."/>
            <person name="Johannesson H."/>
        </authorList>
    </citation>
    <scope>NUCLEOTIDE SEQUENCE</scope>
    <source>
        <strain evidence="1">CBS 141.50</strain>
    </source>
</reference>